<reference evidence="1" key="1">
    <citation type="submission" date="2024-05" db="EMBL/GenBank/DDBJ databases">
        <title>30 novel species of actinomycetes from the DSMZ collection.</title>
        <authorList>
            <person name="Nouioui I."/>
        </authorList>
    </citation>
    <scope>NUCLEOTIDE SEQUENCE</scope>
    <source>
        <strain evidence="1">DSM 41529</strain>
    </source>
</reference>
<accession>A0ABU2XR59</accession>
<protein>
    <submittedName>
        <fullName evidence="1">Uncharacterized protein</fullName>
    </submittedName>
</protein>
<proteinExistence type="predicted"/>
<sequence>MPPRWRWGGCFRPWSGGVVVTHCGASATGLRESAAQVERALARFAGPAWTRRP</sequence>
<gene>
    <name evidence="1" type="ORF">RND15_35690</name>
</gene>
<keyword evidence="2" id="KW-1185">Reference proteome</keyword>
<dbReference type="RefSeq" id="WP_311728539.1">
    <property type="nucleotide sequence ID" value="NZ_JAVRFD010000023.1"/>
</dbReference>
<organism evidence="1 2">
    <name type="scientific">Streptomyces lonegramiae</name>
    <dbReference type="NCBI Taxonomy" id="3075524"/>
    <lineage>
        <taxon>Bacteria</taxon>
        <taxon>Bacillati</taxon>
        <taxon>Actinomycetota</taxon>
        <taxon>Actinomycetes</taxon>
        <taxon>Kitasatosporales</taxon>
        <taxon>Streptomycetaceae</taxon>
        <taxon>Streptomyces</taxon>
    </lineage>
</organism>
<name>A0ABU2XR59_9ACTN</name>
<dbReference type="Proteomes" id="UP001180754">
    <property type="component" value="Unassembled WGS sequence"/>
</dbReference>
<comment type="caution">
    <text evidence="1">The sequence shown here is derived from an EMBL/GenBank/DDBJ whole genome shotgun (WGS) entry which is preliminary data.</text>
</comment>
<evidence type="ECO:0000313" key="1">
    <source>
        <dbReference type="EMBL" id="MDT0547995.1"/>
    </source>
</evidence>
<evidence type="ECO:0000313" key="2">
    <source>
        <dbReference type="Proteomes" id="UP001180754"/>
    </source>
</evidence>
<dbReference type="EMBL" id="JAVRFD010000023">
    <property type="protein sequence ID" value="MDT0547995.1"/>
    <property type="molecule type" value="Genomic_DNA"/>
</dbReference>